<dbReference type="EMBL" id="HBDZ01004692">
    <property type="protein sequence ID" value="CAD8234492.1"/>
    <property type="molecule type" value="Transcribed_RNA"/>
</dbReference>
<comment type="similarity">
    <text evidence="9">Belongs to the PP2C family.</text>
</comment>
<dbReference type="GO" id="GO:0004722">
    <property type="term" value="F:protein serine/threonine phosphatase activity"/>
    <property type="evidence" value="ECO:0007669"/>
    <property type="project" value="UniProtKB-EC"/>
</dbReference>
<evidence type="ECO:0000256" key="5">
    <source>
        <dbReference type="ARBA" id="ARBA00022801"/>
    </source>
</evidence>
<dbReference type="EC" id="3.1.3.16" evidence="3"/>
<feature type="region of interest" description="Disordered" evidence="10">
    <location>
        <begin position="1"/>
        <end position="29"/>
    </location>
</feature>
<dbReference type="PROSITE" id="PS51746">
    <property type="entry name" value="PPM_2"/>
    <property type="match status" value="1"/>
</dbReference>
<evidence type="ECO:0000256" key="1">
    <source>
        <dbReference type="ARBA" id="ARBA00001936"/>
    </source>
</evidence>
<evidence type="ECO:0000256" key="10">
    <source>
        <dbReference type="SAM" id="MobiDB-lite"/>
    </source>
</evidence>
<comment type="cofactor">
    <cofactor evidence="1">
        <name>Mn(2+)</name>
        <dbReference type="ChEBI" id="CHEBI:29035"/>
    </cofactor>
</comment>
<dbReference type="SMART" id="SM00332">
    <property type="entry name" value="PP2Cc"/>
    <property type="match status" value="1"/>
</dbReference>
<evidence type="ECO:0000256" key="7">
    <source>
        <dbReference type="ARBA" id="ARBA00022912"/>
    </source>
</evidence>
<evidence type="ECO:0000256" key="4">
    <source>
        <dbReference type="ARBA" id="ARBA00022723"/>
    </source>
</evidence>
<dbReference type="InterPro" id="IPR036457">
    <property type="entry name" value="PPM-type-like_dom_sf"/>
</dbReference>
<feature type="region of interest" description="Disordered" evidence="10">
    <location>
        <begin position="212"/>
        <end position="231"/>
    </location>
</feature>
<evidence type="ECO:0000313" key="12">
    <source>
        <dbReference type="EMBL" id="CAD8234492.1"/>
    </source>
</evidence>
<dbReference type="InterPro" id="IPR015655">
    <property type="entry name" value="PP2C"/>
</dbReference>
<feature type="compositionally biased region" description="Low complexity" evidence="10">
    <location>
        <begin position="1"/>
        <end position="18"/>
    </location>
</feature>
<dbReference type="PANTHER" id="PTHR47992">
    <property type="entry name" value="PROTEIN PHOSPHATASE"/>
    <property type="match status" value="1"/>
</dbReference>
<keyword evidence="7 9" id="KW-0904">Protein phosphatase</keyword>
<evidence type="ECO:0000256" key="8">
    <source>
        <dbReference type="ARBA" id="ARBA00023211"/>
    </source>
</evidence>
<dbReference type="SUPFAM" id="SSF81606">
    <property type="entry name" value="PP2C-like"/>
    <property type="match status" value="1"/>
</dbReference>
<accession>A0A7R9XYS5</accession>
<feature type="domain" description="PPM-type phosphatase" evidence="11">
    <location>
        <begin position="82"/>
        <end position="523"/>
    </location>
</feature>
<dbReference type="PROSITE" id="PS01032">
    <property type="entry name" value="PPM_1"/>
    <property type="match status" value="1"/>
</dbReference>
<keyword evidence="5 9" id="KW-0378">Hydrolase</keyword>
<dbReference type="Gene3D" id="3.60.40.10">
    <property type="entry name" value="PPM-type phosphatase domain"/>
    <property type="match status" value="2"/>
</dbReference>
<evidence type="ECO:0000256" key="9">
    <source>
        <dbReference type="RuleBase" id="RU003465"/>
    </source>
</evidence>
<evidence type="ECO:0000259" key="11">
    <source>
        <dbReference type="PROSITE" id="PS51746"/>
    </source>
</evidence>
<evidence type="ECO:0000256" key="3">
    <source>
        <dbReference type="ARBA" id="ARBA00013081"/>
    </source>
</evidence>
<keyword evidence="6" id="KW-0460">Magnesium</keyword>
<gene>
    <name evidence="12" type="ORF">PCOL08062_LOCUS3601</name>
</gene>
<feature type="region of interest" description="Disordered" evidence="10">
    <location>
        <begin position="144"/>
        <end position="173"/>
    </location>
</feature>
<dbReference type="GO" id="GO:0046872">
    <property type="term" value="F:metal ion binding"/>
    <property type="evidence" value="ECO:0007669"/>
    <property type="project" value="UniProtKB-KW"/>
</dbReference>
<comment type="cofactor">
    <cofactor evidence="2">
        <name>Mg(2+)</name>
        <dbReference type="ChEBI" id="CHEBI:18420"/>
    </cofactor>
</comment>
<dbReference type="AlphaFoldDB" id="A0A7R9XYS5"/>
<dbReference type="CDD" id="cd00143">
    <property type="entry name" value="PP2Cc"/>
    <property type="match status" value="1"/>
</dbReference>
<reference evidence="12" key="1">
    <citation type="submission" date="2021-01" db="EMBL/GenBank/DDBJ databases">
        <authorList>
            <person name="Corre E."/>
            <person name="Pelletier E."/>
            <person name="Niang G."/>
            <person name="Scheremetjew M."/>
            <person name="Finn R."/>
            <person name="Kale V."/>
            <person name="Holt S."/>
            <person name="Cochrane G."/>
            <person name="Meng A."/>
            <person name="Brown T."/>
            <person name="Cohen L."/>
        </authorList>
    </citation>
    <scope>NUCLEOTIDE SEQUENCE</scope>
    <source>
        <strain evidence="12">CCMP1413</strain>
    </source>
</reference>
<proteinExistence type="inferred from homology"/>
<dbReference type="InterPro" id="IPR000222">
    <property type="entry name" value="PP2C_BS"/>
</dbReference>
<evidence type="ECO:0000256" key="2">
    <source>
        <dbReference type="ARBA" id="ARBA00001946"/>
    </source>
</evidence>
<dbReference type="Pfam" id="PF00481">
    <property type="entry name" value="PP2C"/>
    <property type="match status" value="1"/>
</dbReference>
<protein>
    <recommendedName>
        <fullName evidence="3">protein-serine/threonine phosphatase</fullName>
        <ecNumber evidence="3">3.1.3.16</ecNumber>
    </recommendedName>
</protein>
<keyword evidence="8" id="KW-0464">Manganese</keyword>
<keyword evidence="4" id="KW-0479">Metal-binding</keyword>
<organism evidence="12">
    <name type="scientific">Prasinoderma coloniale</name>
    <dbReference type="NCBI Taxonomy" id="156133"/>
    <lineage>
        <taxon>Eukaryota</taxon>
        <taxon>Viridiplantae</taxon>
        <taxon>Prasinodermophyta</taxon>
        <taxon>Prasinodermophyceae</taxon>
        <taxon>Prasinodermales</taxon>
        <taxon>Prasinodermaceae</taxon>
        <taxon>Prasinoderma</taxon>
    </lineage>
</organism>
<sequence length="523" mass="54558">MGACASAPRADQARDAAAGGKGLGAKGARIWDMPEEGSVRGGPEEETVRGGSRWYEAIAAQRRELELSGKTFPAPVSHPVWEASVRNTRGAKPNQDASCAAAMAGNRTVVGVFDGHGPHGEQVSGMLSRALLAAVLDTASKHTNEEVEESALSDYNEESRVSDSISSSFNGSANGSEASDVKVAMNGHANGRANGRSNGHANGVVVAASPAKSKGVRELNGDDSAAVSETPLRGPYNEMSCTLKHSRSYEVLSGLEAIEGSGSGRNLMKALLSEKIEEGFVTYEEEEDDADSLDSMQSIHSLMVESEEPGPLNERALASAFVAVDDMLCTARPGSYEAAMVDMSGSTAIMAVVAKGYAILACTGDSRAVLGVQKEGASVDQLVGVQVTVDHKPTGSEADRVIAAGGRVAPWPGETHIQRVWSGRGAAVATSRAFGDAGWKHFGVVATPDVVRRKLEKDDVLLVLCSDGVSDAISNDEIVRAAGVALEGGQDPAAAVCDAAVQAWAEKFGRRRRDDITAVVVRL</sequence>
<dbReference type="InterPro" id="IPR001932">
    <property type="entry name" value="PPM-type_phosphatase-like_dom"/>
</dbReference>
<name>A0A7R9XYS5_9VIRI</name>
<evidence type="ECO:0000256" key="6">
    <source>
        <dbReference type="ARBA" id="ARBA00022842"/>
    </source>
</evidence>